<name>A0A1F7IU36_9BACT</name>
<comment type="caution">
    <text evidence="2">The sequence shown here is derived from an EMBL/GenBank/DDBJ whole genome shotgun (WGS) entry which is preliminary data.</text>
</comment>
<feature type="transmembrane region" description="Helical" evidence="1">
    <location>
        <begin position="94"/>
        <end position="113"/>
    </location>
</feature>
<evidence type="ECO:0000313" key="3">
    <source>
        <dbReference type="Proteomes" id="UP000177141"/>
    </source>
</evidence>
<proteinExistence type="predicted"/>
<feature type="transmembrane region" description="Helical" evidence="1">
    <location>
        <begin position="467"/>
        <end position="485"/>
    </location>
</feature>
<feature type="transmembrane region" description="Helical" evidence="1">
    <location>
        <begin position="65"/>
        <end position="82"/>
    </location>
</feature>
<feature type="transmembrane region" description="Helical" evidence="1">
    <location>
        <begin position="184"/>
        <end position="205"/>
    </location>
</feature>
<evidence type="ECO:0000313" key="2">
    <source>
        <dbReference type="EMBL" id="OGK46873.1"/>
    </source>
</evidence>
<feature type="transmembrane region" description="Helical" evidence="1">
    <location>
        <begin position="211"/>
        <end position="234"/>
    </location>
</feature>
<evidence type="ECO:0008006" key="4">
    <source>
        <dbReference type="Google" id="ProtNLM"/>
    </source>
</evidence>
<feature type="transmembrane region" description="Helical" evidence="1">
    <location>
        <begin position="442"/>
        <end position="462"/>
    </location>
</feature>
<feature type="transmembrane region" description="Helical" evidence="1">
    <location>
        <begin position="319"/>
        <end position="342"/>
    </location>
</feature>
<gene>
    <name evidence="2" type="ORF">A3A93_06475</name>
</gene>
<organism evidence="2 3">
    <name type="scientific">Candidatus Roizmanbacteria bacterium RIFCSPLOWO2_01_FULL_38_12</name>
    <dbReference type="NCBI Taxonomy" id="1802061"/>
    <lineage>
        <taxon>Bacteria</taxon>
        <taxon>Candidatus Roizmaniibacteriota</taxon>
    </lineage>
</organism>
<dbReference type="AlphaFoldDB" id="A0A1F7IU36"/>
<keyword evidence="1" id="KW-0812">Transmembrane</keyword>
<keyword evidence="1" id="KW-0472">Membrane</keyword>
<feature type="transmembrane region" description="Helical" evidence="1">
    <location>
        <begin position="241"/>
        <end position="258"/>
    </location>
</feature>
<protein>
    <recommendedName>
        <fullName evidence="4">Glycosyltransferase RgtA/B/C/D-like domain-containing protein</fullName>
    </recommendedName>
</protein>
<accession>A0A1F7IU36</accession>
<feature type="transmembrane region" description="Helical" evidence="1">
    <location>
        <begin position="414"/>
        <end position="430"/>
    </location>
</feature>
<feature type="transmembrane region" description="Helical" evidence="1">
    <location>
        <begin position="38"/>
        <end position="59"/>
    </location>
</feature>
<feature type="transmembrane region" description="Helical" evidence="1">
    <location>
        <begin position="278"/>
        <end position="307"/>
    </location>
</feature>
<feature type="transmembrane region" description="Helical" evidence="1">
    <location>
        <begin position="390"/>
        <end position="407"/>
    </location>
</feature>
<dbReference type="STRING" id="1802061.A3A93_06475"/>
<dbReference type="EMBL" id="MGAL01000039">
    <property type="protein sequence ID" value="OGK46873.1"/>
    <property type="molecule type" value="Genomic_DNA"/>
</dbReference>
<feature type="transmembrane region" description="Helical" evidence="1">
    <location>
        <begin position="6"/>
        <end position="26"/>
    </location>
</feature>
<sequence>MIAIFIVPVLIIFVLFLVGGGLSLYLTPSQWKQYTFWLAPWYGVIMLIGALILLSLFGLPIKTTTWPVTIILTLLTFREIALRKKRFVLSLTEDSLIALFVIGTIVLTTVSLFKYEKVLTTVTLGNSDAANYAISSDLVMNDVIYSKALLPVSSVGDMFYNIYRWGPPVISAYFSQLFGLKGYQIVYILQVVLFSLIPPLLVVLFKILYKASLVSIIFLLVITGLNANLLYILFHNFFGQILFWGIELFFIIFMLFYIESHNDNDQRSTYKLSTYEIIIGVSLGVMFMSYSEGTIFVCGPLLGYVLFRSLFYRELKKQILFLARIITVTFVISSVTAIYGFFNIFIRFTYKPTGKEIIGWLPFRDAIPFPNPYEILGFYSIHSFPPLPSVFAWILSLLAVLFVIYGFFKVKHRLFFMMFLVLYFYLYYWAYQRNNYFEYYRVVTYTIFLLLILFTIGFFEFLKKKKILLLGIALVLVLAEAFSGIKLVKRMNQSRLAAELSFISLSSLPRTYFTNEPIYAPTLLTEELGIWPTLWRTYFLYPQQLTYTSPLTSLSEYTNKVPDNKLVLFEKPVRWYPTINVLLREKVWKNEFYVLGRICNNQDCLLESNKDLTSIPFTREDFQDSLLIDGWSHKEDGHRWINAKEATMRLVVKNDPISKLHIEMLSLKDPQAMTLYVNEEKVDTVSIGTEWKEYISDIGLRQNEVINIRLELSNLNNPAGLGLSADARDLAIDIRKISLE</sequence>
<evidence type="ECO:0000256" key="1">
    <source>
        <dbReference type="SAM" id="Phobius"/>
    </source>
</evidence>
<dbReference type="Proteomes" id="UP000177141">
    <property type="component" value="Unassembled WGS sequence"/>
</dbReference>
<keyword evidence="1" id="KW-1133">Transmembrane helix</keyword>
<reference evidence="2 3" key="1">
    <citation type="journal article" date="2016" name="Nat. Commun.">
        <title>Thousands of microbial genomes shed light on interconnected biogeochemical processes in an aquifer system.</title>
        <authorList>
            <person name="Anantharaman K."/>
            <person name="Brown C.T."/>
            <person name="Hug L.A."/>
            <person name="Sharon I."/>
            <person name="Castelle C.J."/>
            <person name="Probst A.J."/>
            <person name="Thomas B.C."/>
            <person name="Singh A."/>
            <person name="Wilkins M.J."/>
            <person name="Karaoz U."/>
            <person name="Brodie E.L."/>
            <person name="Williams K.H."/>
            <person name="Hubbard S.S."/>
            <person name="Banfield J.F."/>
        </authorList>
    </citation>
    <scope>NUCLEOTIDE SEQUENCE [LARGE SCALE GENOMIC DNA]</scope>
</reference>